<evidence type="ECO:0000313" key="4">
    <source>
        <dbReference type="Proteomes" id="UP000319783"/>
    </source>
</evidence>
<dbReference type="PANTHER" id="PTHR12526">
    <property type="entry name" value="GLYCOSYLTRANSFERASE"/>
    <property type="match status" value="1"/>
</dbReference>
<dbReference type="GO" id="GO:0016757">
    <property type="term" value="F:glycosyltransferase activity"/>
    <property type="evidence" value="ECO:0007669"/>
    <property type="project" value="InterPro"/>
</dbReference>
<dbReference type="Proteomes" id="UP000319783">
    <property type="component" value="Unassembled WGS sequence"/>
</dbReference>
<dbReference type="Gene3D" id="3.40.50.2000">
    <property type="entry name" value="Glycogen Phosphorylase B"/>
    <property type="match status" value="2"/>
</dbReference>
<feature type="domain" description="Glycosyltransferase subfamily 4-like N-terminal" evidence="2">
    <location>
        <begin position="198"/>
        <end position="323"/>
    </location>
</feature>
<proteinExistence type="predicted"/>
<dbReference type="InterPro" id="IPR028098">
    <property type="entry name" value="Glyco_trans_4-like_N"/>
</dbReference>
<dbReference type="AlphaFoldDB" id="A0A533QAT2"/>
<dbReference type="Pfam" id="PF13439">
    <property type="entry name" value="Glyco_transf_4"/>
    <property type="match status" value="1"/>
</dbReference>
<dbReference type="EMBL" id="SULG01000035">
    <property type="protein sequence ID" value="TLD41826.1"/>
    <property type="molecule type" value="Genomic_DNA"/>
</dbReference>
<reference evidence="3 4" key="1">
    <citation type="submission" date="2019-04" db="EMBL/GenBank/DDBJ databases">
        <title>Genome of a novel bacterium Candidatus Jettenia ecosi reconstructed from metagenome of an anammox bioreactor.</title>
        <authorList>
            <person name="Mardanov A.V."/>
            <person name="Beletsky A.V."/>
            <person name="Ravin N.V."/>
            <person name="Botchkova E.A."/>
            <person name="Litti Y.V."/>
            <person name="Nozhevnikova A.N."/>
        </authorList>
    </citation>
    <scope>NUCLEOTIDE SEQUENCE [LARGE SCALE GENOMIC DNA]</scope>
    <source>
        <strain evidence="3">J2</strain>
    </source>
</reference>
<evidence type="ECO:0000259" key="2">
    <source>
        <dbReference type="Pfam" id="PF13439"/>
    </source>
</evidence>
<name>A0A533QAT2_9BACT</name>
<sequence>MQKITILKDAIQKPEVSDNTTIITFDKLKSWIKQGKIIKHLFGYQEAEILTYHLPIIPKPFQTALLLKLLSRKACHFKDEQGSRCAITIRFLSQLFWQLIKDYRRKPKLIQKVHCEVEDLIKQSTGKPQSSYRIDLLTTPVYLRTDLWFGVRSGGSVGHIAGVLNNLDEFADKPVFLTTDTIPTVRTGIETHVILPDNSYWNFKEMPSFQFNEIFGQNARKLLNNKKLSFIYQRYSINNYSGVKLSTHYRVPFVLEYNGSEIWINRNWGKPLKYEFLSERIELLNLKAADVVVVVSQPMKDELVVRGIGADKILVNPNGVDPNKYFPNVDGSKILKQYNLNRKTTVGFIGTFGRWHGAEVLAEAFGRLLHEFPEYTDQVQLFMIGDGETMSQVKKSLQKYNIADACKLTGLVPQEEGPCYLAVCDILVSPHVPNPDGTPFFGSPTKLFEYMAMGKGIVASDLDQIGEVLKHGKTAWMVKPGDPESLMYGLKSMIDDNDLRQRLGNAARQEVIAKYTWKEHTRKIIEKLKERCEH</sequence>
<accession>A0A533QAT2</accession>
<keyword evidence="3" id="KW-0808">Transferase</keyword>
<evidence type="ECO:0000259" key="1">
    <source>
        <dbReference type="Pfam" id="PF00534"/>
    </source>
</evidence>
<evidence type="ECO:0000313" key="3">
    <source>
        <dbReference type="EMBL" id="TLD41826.1"/>
    </source>
</evidence>
<dbReference type="CDD" id="cd03794">
    <property type="entry name" value="GT4_WbuB-like"/>
    <property type="match status" value="1"/>
</dbReference>
<dbReference type="InterPro" id="IPR001296">
    <property type="entry name" value="Glyco_trans_1"/>
</dbReference>
<dbReference type="Pfam" id="PF00534">
    <property type="entry name" value="Glycos_transf_1"/>
    <property type="match status" value="1"/>
</dbReference>
<gene>
    <name evidence="3" type="ORF">JETT_1916</name>
</gene>
<comment type="caution">
    <text evidence="3">The sequence shown here is derived from an EMBL/GenBank/DDBJ whole genome shotgun (WGS) entry which is preliminary data.</text>
</comment>
<feature type="domain" description="Glycosyl transferase family 1" evidence="1">
    <location>
        <begin position="336"/>
        <end position="509"/>
    </location>
</feature>
<organism evidence="3 4">
    <name type="scientific">Candidatus Jettenia ecosi</name>
    <dbReference type="NCBI Taxonomy" id="2494326"/>
    <lineage>
        <taxon>Bacteria</taxon>
        <taxon>Pseudomonadati</taxon>
        <taxon>Planctomycetota</taxon>
        <taxon>Candidatus Brocadiia</taxon>
        <taxon>Candidatus Brocadiales</taxon>
        <taxon>Candidatus Brocadiaceae</taxon>
        <taxon>Candidatus Jettenia</taxon>
    </lineage>
</organism>
<dbReference type="PANTHER" id="PTHR12526:SF622">
    <property type="entry name" value="GLYCOSYLTRANSFERASE (GROUP I)"/>
    <property type="match status" value="1"/>
</dbReference>
<dbReference type="SUPFAM" id="SSF53756">
    <property type="entry name" value="UDP-Glycosyltransferase/glycogen phosphorylase"/>
    <property type="match status" value="1"/>
</dbReference>
<protein>
    <submittedName>
        <fullName evidence="3">Glycosyl transferase, group 1</fullName>
    </submittedName>
</protein>